<evidence type="ECO:0000256" key="7">
    <source>
        <dbReference type="ARBA" id="ARBA00023239"/>
    </source>
</evidence>
<dbReference type="InterPro" id="IPR036590">
    <property type="entry name" value="SRAP-like"/>
</dbReference>
<keyword evidence="2 8" id="KW-0645">Protease</keyword>
<protein>
    <recommendedName>
        <fullName evidence="8">Abasic site processing protein</fullName>
        <ecNumber evidence="8">3.4.-.-</ecNumber>
    </recommendedName>
</protein>
<evidence type="ECO:0000313" key="9">
    <source>
        <dbReference type="EMBL" id="OPA73882.1"/>
    </source>
</evidence>
<name>A0A1T2X1Z1_9BACL</name>
<dbReference type="SUPFAM" id="SSF143081">
    <property type="entry name" value="BB1717-like"/>
    <property type="match status" value="1"/>
</dbReference>
<evidence type="ECO:0000256" key="6">
    <source>
        <dbReference type="ARBA" id="ARBA00023125"/>
    </source>
</evidence>
<keyword evidence="10" id="KW-1185">Reference proteome</keyword>
<keyword evidence="6" id="KW-0238">DNA-binding</keyword>
<proteinExistence type="inferred from homology"/>
<reference evidence="9 10" key="1">
    <citation type="submission" date="2017-01" db="EMBL/GenBank/DDBJ databases">
        <title>Genome analysis of Paenibacillus selenitrireducens ES3-24.</title>
        <authorList>
            <person name="Xu D."/>
            <person name="Yao R."/>
            <person name="Zheng S."/>
        </authorList>
    </citation>
    <scope>NUCLEOTIDE SEQUENCE [LARGE SCALE GENOMIC DNA]</scope>
    <source>
        <strain evidence="9 10">ES3-24</strain>
    </source>
</reference>
<dbReference type="PANTHER" id="PTHR13604">
    <property type="entry name" value="DC12-RELATED"/>
    <property type="match status" value="1"/>
</dbReference>
<keyword evidence="4 8" id="KW-0378">Hydrolase</keyword>
<keyword evidence="7" id="KW-0456">Lyase</keyword>
<evidence type="ECO:0000256" key="3">
    <source>
        <dbReference type="ARBA" id="ARBA00022763"/>
    </source>
</evidence>
<dbReference type="GO" id="GO:0008233">
    <property type="term" value="F:peptidase activity"/>
    <property type="evidence" value="ECO:0007669"/>
    <property type="project" value="UniProtKB-KW"/>
</dbReference>
<organism evidence="9 10">
    <name type="scientific">Paenibacillus selenitireducens</name>
    <dbReference type="NCBI Taxonomy" id="1324314"/>
    <lineage>
        <taxon>Bacteria</taxon>
        <taxon>Bacillati</taxon>
        <taxon>Bacillota</taxon>
        <taxon>Bacilli</taxon>
        <taxon>Bacillales</taxon>
        <taxon>Paenibacillaceae</taxon>
        <taxon>Paenibacillus</taxon>
    </lineage>
</organism>
<dbReference type="EC" id="3.4.-.-" evidence="8"/>
<dbReference type="AlphaFoldDB" id="A0A1T2X1Z1"/>
<keyword evidence="5" id="KW-0190">Covalent protein-DNA linkage</keyword>
<dbReference type="OrthoDB" id="9782620at2"/>
<dbReference type="InterPro" id="IPR003738">
    <property type="entry name" value="SRAP"/>
</dbReference>
<evidence type="ECO:0000256" key="2">
    <source>
        <dbReference type="ARBA" id="ARBA00022670"/>
    </source>
</evidence>
<dbReference type="Proteomes" id="UP000190188">
    <property type="component" value="Unassembled WGS sequence"/>
</dbReference>
<keyword evidence="3" id="KW-0227">DNA damage</keyword>
<dbReference type="STRING" id="1324314.BVG16_25925"/>
<comment type="similarity">
    <text evidence="1 8">Belongs to the SOS response-associated peptidase family.</text>
</comment>
<dbReference type="Gene3D" id="3.90.1680.10">
    <property type="entry name" value="SOS response associated peptidase-like"/>
    <property type="match status" value="1"/>
</dbReference>
<comment type="caution">
    <text evidence="9">The sequence shown here is derived from an EMBL/GenBank/DDBJ whole genome shotgun (WGS) entry which is preliminary data.</text>
</comment>
<accession>A0A1T2X1Z1</accession>
<dbReference type="EMBL" id="MSZX01000013">
    <property type="protein sequence ID" value="OPA73882.1"/>
    <property type="molecule type" value="Genomic_DNA"/>
</dbReference>
<dbReference type="RefSeq" id="WP_078502111.1">
    <property type="nucleotide sequence ID" value="NZ_MSZX01000013.1"/>
</dbReference>
<evidence type="ECO:0000256" key="4">
    <source>
        <dbReference type="ARBA" id="ARBA00022801"/>
    </source>
</evidence>
<dbReference type="GO" id="GO:0006508">
    <property type="term" value="P:proteolysis"/>
    <property type="evidence" value="ECO:0007669"/>
    <property type="project" value="UniProtKB-KW"/>
</dbReference>
<evidence type="ECO:0000256" key="8">
    <source>
        <dbReference type="RuleBase" id="RU364100"/>
    </source>
</evidence>
<evidence type="ECO:0000256" key="1">
    <source>
        <dbReference type="ARBA" id="ARBA00008136"/>
    </source>
</evidence>
<evidence type="ECO:0000313" key="10">
    <source>
        <dbReference type="Proteomes" id="UP000190188"/>
    </source>
</evidence>
<dbReference type="GO" id="GO:0016829">
    <property type="term" value="F:lyase activity"/>
    <property type="evidence" value="ECO:0007669"/>
    <property type="project" value="UniProtKB-KW"/>
</dbReference>
<dbReference type="GO" id="GO:0003697">
    <property type="term" value="F:single-stranded DNA binding"/>
    <property type="evidence" value="ECO:0007669"/>
    <property type="project" value="InterPro"/>
</dbReference>
<dbReference type="Pfam" id="PF02586">
    <property type="entry name" value="SRAP"/>
    <property type="match status" value="1"/>
</dbReference>
<dbReference type="GO" id="GO:0106300">
    <property type="term" value="P:protein-DNA covalent cross-linking repair"/>
    <property type="evidence" value="ECO:0007669"/>
    <property type="project" value="InterPro"/>
</dbReference>
<dbReference type="PANTHER" id="PTHR13604:SF0">
    <property type="entry name" value="ABASIC SITE PROCESSING PROTEIN HMCES"/>
    <property type="match status" value="1"/>
</dbReference>
<gene>
    <name evidence="9" type="ORF">BVG16_25925</name>
</gene>
<sequence>MCGRYTVTMTYEELVVRYFIEETNSPFYQPRYNVAPMQVVPAIINDGSRNRLGPLRWGLVPNWAKDQSMAGRMINAKSETLLEKPSFRNLVYRKRCIIPADSFYEWKSFGGKTKQPMRFLMEDERIFSMAGLYDSWVNPDDGEKVSTFTIITTTPNDLVSDVHDRMPVILKQEDEAVWLDRQNTDAGLLLSLLKPYPEQEMKRYPVSNIVGQVKNDTADCIAKVEPLQV</sequence>
<evidence type="ECO:0000256" key="5">
    <source>
        <dbReference type="ARBA" id="ARBA00023124"/>
    </source>
</evidence>